<dbReference type="GO" id="GO:0016887">
    <property type="term" value="F:ATP hydrolysis activity"/>
    <property type="evidence" value="ECO:0007669"/>
    <property type="project" value="InterPro"/>
</dbReference>
<evidence type="ECO:0000256" key="4">
    <source>
        <dbReference type="ARBA" id="ARBA00022741"/>
    </source>
</evidence>
<dbReference type="Pfam" id="PF00005">
    <property type="entry name" value="ABC_tran"/>
    <property type="match status" value="1"/>
</dbReference>
<feature type="compositionally biased region" description="Pro residues" evidence="6">
    <location>
        <begin position="282"/>
        <end position="293"/>
    </location>
</feature>
<dbReference type="Gene3D" id="3.40.50.300">
    <property type="entry name" value="P-loop containing nucleotide triphosphate hydrolases"/>
    <property type="match status" value="1"/>
</dbReference>
<sequence>MLRIEHVTKTYGGARKGFAGLLGTPAAEVRALRDVSLSVRRGESFGLVGESGSGKTTLTRCILGLEEVSAGRILFDGTDLATLKPAEMRGLRARVQIVFQDPYASLNPRMSVRDILCEPMEIHRDRMGLDGRGRLDRAAELLQRVGLGTQHLSRFPHEFSGGQRQRIGIARALATKPDFLILDEPTSALDVSVQAQVLNLLHELQAQLGLTYFFISHDLGVIRYICDRVALIYRGQLVEEGDTEAVFRSPASDYARMLLAAMPDPDPDRSPFHASSHATRPAPGPGQPPAASP</sequence>
<dbReference type="GO" id="GO:0005524">
    <property type="term" value="F:ATP binding"/>
    <property type="evidence" value="ECO:0007669"/>
    <property type="project" value="UniProtKB-KW"/>
</dbReference>
<dbReference type="RefSeq" id="WP_397540695.1">
    <property type="nucleotide sequence ID" value="NZ_CP025189.1"/>
</dbReference>
<dbReference type="FunFam" id="3.40.50.300:FF:000016">
    <property type="entry name" value="Oligopeptide ABC transporter ATP-binding component"/>
    <property type="match status" value="1"/>
</dbReference>
<dbReference type="InterPro" id="IPR027417">
    <property type="entry name" value="P-loop_NTPase"/>
</dbReference>
<dbReference type="AlphaFoldDB" id="A0A4Y1MSC5"/>
<dbReference type="SUPFAM" id="SSF52540">
    <property type="entry name" value="P-loop containing nucleoside triphosphate hydrolases"/>
    <property type="match status" value="1"/>
</dbReference>
<protein>
    <submittedName>
        <fullName evidence="8">Oligopeptide transport ATP-binding protein oppF</fullName>
    </submittedName>
</protein>
<dbReference type="InterPro" id="IPR003439">
    <property type="entry name" value="ABC_transporter-like_ATP-bd"/>
</dbReference>
<dbReference type="PROSITE" id="PS00211">
    <property type="entry name" value="ABC_TRANSPORTER_1"/>
    <property type="match status" value="1"/>
</dbReference>
<keyword evidence="4" id="KW-0547">Nucleotide-binding</keyword>
<proteinExistence type="inferred from homology"/>
<evidence type="ECO:0000313" key="8">
    <source>
        <dbReference type="EMBL" id="AWV20901.1"/>
    </source>
</evidence>
<dbReference type="InterPro" id="IPR017871">
    <property type="entry name" value="ABC_transporter-like_CS"/>
</dbReference>
<dbReference type="PANTHER" id="PTHR43776">
    <property type="entry name" value="TRANSPORT ATP-BINDING PROTEIN"/>
    <property type="match status" value="1"/>
</dbReference>
<comment type="similarity">
    <text evidence="2">Belongs to the ABC transporter superfamily.</text>
</comment>
<accession>A0A4Y1MSC5</accession>
<name>A0A4Y1MSC5_9PROT</name>
<evidence type="ECO:0000256" key="1">
    <source>
        <dbReference type="ARBA" id="ARBA00004417"/>
    </source>
</evidence>
<feature type="domain" description="ABC transporter" evidence="7">
    <location>
        <begin position="2"/>
        <end position="259"/>
    </location>
</feature>
<dbReference type="GO" id="GO:0055085">
    <property type="term" value="P:transmembrane transport"/>
    <property type="evidence" value="ECO:0007669"/>
    <property type="project" value="UniProtKB-ARBA"/>
</dbReference>
<keyword evidence="5 8" id="KW-0067">ATP-binding</keyword>
<dbReference type="GO" id="GO:0005886">
    <property type="term" value="C:plasma membrane"/>
    <property type="evidence" value="ECO:0007669"/>
    <property type="project" value="UniProtKB-SubCell"/>
</dbReference>
<comment type="subcellular location">
    <subcellularLocation>
        <location evidence="1">Cell inner membrane</location>
        <topology evidence="1">Peripheral membrane protein</topology>
    </subcellularLocation>
</comment>
<evidence type="ECO:0000256" key="2">
    <source>
        <dbReference type="ARBA" id="ARBA00005417"/>
    </source>
</evidence>
<dbReference type="InterPro" id="IPR050319">
    <property type="entry name" value="ABC_transp_ATP-bind"/>
</dbReference>
<feature type="region of interest" description="Disordered" evidence="6">
    <location>
        <begin position="260"/>
        <end position="293"/>
    </location>
</feature>
<dbReference type="PROSITE" id="PS50893">
    <property type="entry name" value="ABC_TRANSPORTER_2"/>
    <property type="match status" value="1"/>
</dbReference>
<evidence type="ECO:0000256" key="3">
    <source>
        <dbReference type="ARBA" id="ARBA00022448"/>
    </source>
</evidence>
<evidence type="ECO:0000256" key="5">
    <source>
        <dbReference type="ARBA" id="ARBA00022840"/>
    </source>
</evidence>
<dbReference type="PANTHER" id="PTHR43776:SF7">
    <property type="entry name" value="D,D-DIPEPTIDE TRANSPORT ATP-BINDING PROTEIN DDPF-RELATED"/>
    <property type="match status" value="1"/>
</dbReference>
<evidence type="ECO:0000256" key="6">
    <source>
        <dbReference type="SAM" id="MobiDB-lite"/>
    </source>
</evidence>
<organism evidence="8">
    <name type="scientific">Roseomonas mucosa</name>
    <dbReference type="NCBI Taxonomy" id="207340"/>
    <lineage>
        <taxon>Bacteria</taxon>
        <taxon>Pseudomonadati</taxon>
        <taxon>Pseudomonadota</taxon>
        <taxon>Alphaproteobacteria</taxon>
        <taxon>Acetobacterales</taxon>
        <taxon>Roseomonadaceae</taxon>
        <taxon>Roseomonas</taxon>
    </lineage>
</organism>
<dbReference type="EMBL" id="CP025189">
    <property type="protein sequence ID" value="AWV20901.1"/>
    <property type="molecule type" value="Genomic_DNA"/>
</dbReference>
<evidence type="ECO:0000259" key="7">
    <source>
        <dbReference type="PROSITE" id="PS50893"/>
    </source>
</evidence>
<keyword evidence="3" id="KW-0813">Transport</keyword>
<gene>
    <name evidence="8" type="ORF">RADP37_00263</name>
</gene>
<dbReference type="SMART" id="SM00382">
    <property type="entry name" value="AAA"/>
    <property type="match status" value="1"/>
</dbReference>
<dbReference type="InterPro" id="IPR003593">
    <property type="entry name" value="AAA+_ATPase"/>
</dbReference>
<reference evidence="8" key="1">
    <citation type="submission" date="2017-12" db="EMBL/GenBank/DDBJ databases">
        <authorList>
            <person name="Martens C."/>
            <person name="Dahlstrom E."/>
            <person name="Barbian K."/>
            <person name="Sykora L."/>
            <person name="Ricklefs S."/>
            <person name="Bruno D."/>
            <person name="Anzick I."/>
            <person name="Myles I."/>
            <person name="Datta S.K."/>
        </authorList>
    </citation>
    <scope>NUCLEOTIDE SEQUENCE</scope>
    <source>
        <strain evidence="8">AD2</strain>
    </source>
</reference>
<dbReference type="CDD" id="cd03257">
    <property type="entry name" value="ABC_NikE_OppD_transporters"/>
    <property type="match status" value="1"/>
</dbReference>